<dbReference type="eggNOG" id="COG0115">
    <property type="taxonomic scope" value="Bacteria"/>
</dbReference>
<dbReference type="InterPro" id="IPR001544">
    <property type="entry name" value="Aminotrans_IV"/>
</dbReference>
<dbReference type="SUPFAM" id="SSF56752">
    <property type="entry name" value="D-aminoacid aminotransferase-like PLP-dependent enzymes"/>
    <property type="match status" value="1"/>
</dbReference>
<dbReference type="GO" id="GO:0046394">
    <property type="term" value="P:carboxylic acid biosynthetic process"/>
    <property type="evidence" value="ECO:0007669"/>
    <property type="project" value="UniProtKB-ARBA"/>
</dbReference>
<accession>Q7U3J9</accession>
<dbReference type="Proteomes" id="UP000001422">
    <property type="component" value="Chromosome"/>
</dbReference>
<keyword evidence="2" id="KW-0032">Aminotransferase</keyword>
<dbReference type="PANTHER" id="PTHR42743">
    <property type="entry name" value="AMINO-ACID AMINOTRANSFERASE"/>
    <property type="match status" value="1"/>
</dbReference>
<evidence type="ECO:0000313" key="2">
    <source>
        <dbReference type="EMBL" id="CAE08948.1"/>
    </source>
</evidence>
<dbReference type="RefSeq" id="WP_011129286.1">
    <property type="nucleotide sequence ID" value="NC_005070.1"/>
</dbReference>
<comment type="similarity">
    <text evidence="1">Belongs to the class-IV pyridoxal-phosphate-dependent aminotransferase family.</text>
</comment>
<keyword evidence="3" id="KW-1185">Reference proteome</keyword>
<protein>
    <submittedName>
        <fullName evidence="2">Aminotransferase class IV</fullName>
    </submittedName>
</protein>
<dbReference type="GO" id="GO:0008483">
    <property type="term" value="F:transaminase activity"/>
    <property type="evidence" value="ECO:0007669"/>
    <property type="project" value="UniProtKB-KW"/>
</dbReference>
<name>Q7U3J9_PARMW</name>
<proteinExistence type="inferred from homology"/>
<dbReference type="STRING" id="84588.SYNW2433"/>
<dbReference type="Gene3D" id="3.20.10.10">
    <property type="entry name" value="D-amino Acid Aminotransferase, subunit A, domain 2"/>
    <property type="match status" value="1"/>
</dbReference>
<dbReference type="CDD" id="cd00449">
    <property type="entry name" value="PLPDE_IV"/>
    <property type="match status" value="1"/>
</dbReference>
<gene>
    <name evidence="2" type="ordered locus">SYNW2433</name>
</gene>
<organism evidence="2 3">
    <name type="scientific">Parasynechococcus marenigrum (strain WH8102)</name>
    <dbReference type="NCBI Taxonomy" id="84588"/>
    <lineage>
        <taxon>Bacteria</taxon>
        <taxon>Bacillati</taxon>
        <taxon>Cyanobacteriota</taxon>
        <taxon>Cyanophyceae</taxon>
        <taxon>Synechococcales</taxon>
        <taxon>Prochlorococcaceae</taxon>
        <taxon>Parasynechococcus</taxon>
        <taxon>Parasynechococcus marenigrum</taxon>
    </lineage>
</organism>
<dbReference type="HOGENOM" id="CLU_020844_2_0_3"/>
<dbReference type="PANTHER" id="PTHR42743:SF11">
    <property type="entry name" value="AMINODEOXYCHORISMATE LYASE"/>
    <property type="match status" value="1"/>
</dbReference>
<dbReference type="Gene3D" id="3.30.470.10">
    <property type="match status" value="1"/>
</dbReference>
<evidence type="ECO:0000313" key="3">
    <source>
        <dbReference type="Proteomes" id="UP000001422"/>
    </source>
</evidence>
<dbReference type="EMBL" id="BX569695">
    <property type="protein sequence ID" value="CAE08948.1"/>
    <property type="molecule type" value="Genomic_DNA"/>
</dbReference>
<reference evidence="2 3" key="1">
    <citation type="journal article" date="2003" name="Nature">
        <title>The genome of a motile marine Synechococcus.</title>
        <authorList>
            <person name="Palenik B."/>
            <person name="Brahamsha B."/>
            <person name="Larimer F."/>
            <person name="Land M."/>
            <person name="Hauser L."/>
            <person name="Chain P."/>
            <person name="Lamerdin J."/>
            <person name="Regala W."/>
            <person name="Allen E.A."/>
            <person name="McCarren J."/>
            <person name="Paulsen I."/>
            <person name="Dufresne A."/>
            <person name="Partensky F."/>
            <person name="Webb E."/>
            <person name="Waterbury J."/>
        </authorList>
    </citation>
    <scope>NUCLEOTIDE SEQUENCE [LARGE SCALE GENOMIC DNA]</scope>
    <source>
        <strain evidence="2 3">WH8102</strain>
    </source>
</reference>
<dbReference type="InterPro" id="IPR043131">
    <property type="entry name" value="BCAT-like_N"/>
</dbReference>
<dbReference type="Pfam" id="PF01063">
    <property type="entry name" value="Aminotran_4"/>
    <property type="match status" value="1"/>
</dbReference>
<dbReference type="InterPro" id="IPR043132">
    <property type="entry name" value="BCAT-like_C"/>
</dbReference>
<evidence type="ECO:0000256" key="1">
    <source>
        <dbReference type="ARBA" id="ARBA00009320"/>
    </source>
</evidence>
<dbReference type="KEGG" id="syw:SYNW2433"/>
<keyword evidence="2" id="KW-0808">Transferase</keyword>
<dbReference type="AlphaFoldDB" id="Q7U3J9"/>
<dbReference type="InterPro" id="IPR036038">
    <property type="entry name" value="Aminotransferase-like"/>
</dbReference>
<dbReference type="InterPro" id="IPR050571">
    <property type="entry name" value="Class-IV_PLP-Dep_Aminotrnsfr"/>
</dbReference>
<sequence length="279" mass="30246">MTGGVAWCEGRWGTPAELSLPLDDRGLQLADGLFETVLIRAGQPCLLDEHLQRWGEASALLGLDPPPERDHLMPLIQEAVERALPEQGCGALRLNWSRGSSPQRGIAPPRSGEHRFWLTLQPWVPSFTPITAIISRLERRNCDSLLSRCKTFAYGQAVQARREASEQRCDDALLLNTNGELCCSTTANLLLKPGSANGNSPWLTPPLSSGCLPGVMRARALRLGLAVEANLGASLGSDDQLLLINSLGCRGLLSLDHQPLHSQALGIDPAESLWQKLLS</sequence>